<evidence type="ECO:0000313" key="9">
    <source>
        <dbReference type="Proteomes" id="UP000734854"/>
    </source>
</evidence>
<dbReference type="Pfam" id="PF00067">
    <property type="entry name" value="p450"/>
    <property type="match status" value="1"/>
</dbReference>
<reference evidence="8 9" key="1">
    <citation type="submission" date="2020-08" db="EMBL/GenBank/DDBJ databases">
        <title>Plant Genome Project.</title>
        <authorList>
            <person name="Zhang R.-G."/>
        </authorList>
    </citation>
    <scope>NUCLEOTIDE SEQUENCE [LARGE SCALE GENOMIC DNA]</scope>
    <source>
        <tissue evidence="8">Rhizome</tissue>
    </source>
</reference>
<keyword evidence="2 7" id="KW-0349">Heme</keyword>
<keyword evidence="5 7" id="KW-0408">Iron</keyword>
<dbReference type="Proteomes" id="UP000734854">
    <property type="component" value="Unassembled WGS sequence"/>
</dbReference>
<dbReference type="GO" id="GO:0016705">
    <property type="term" value="F:oxidoreductase activity, acting on paired donors, with incorporation or reduction of molecular oxygen"/>
    <property type="evidence" value="ECO:0007669"/>
    <property type="project" value="InterPro"/>
</dbReference>
<evidence type="ECO:0000256" key="6">
    <source>
        <dbReference type="ARBA" id="ARBA00023033"/>
    </source>
</evidence>
<dbReference type="FunFam" id="1.10.630.10:FF:000043">
    <property type="entry name" value="Cytochrome P450 99A2"/>
    <property type="match status" value="1"/>
</dbReference>
<dbReference type="CDD" id="cd11072">
    <property type="entry name" value="CYP71-like"/>
    <property type="match status" value="1"/>
</dbReference>
<keyword evidence="4 7" id="KW-0560">Oxidoreductase</keyword>
<name>A0A8J5C4K6_ZINOF</name>
<evidence type="ECO:0000256" key="7">
    <source>
        <dbReference type="RuleBase" id="RU000461"/>
    </source>
</evidence>
<dbReference type="EMBL" id="JACMSC010000020">
    <property type="protein sequence ID" value="KAG6472543.1"/>
    <property type="molecule type" value="Genomic_DNA"/>
</dbReference>
<dbReference type="PROSITE" id="PS00086">
    <property type="entry name" value="CYTOCHROME_P450"/>
    <property type="match status" value="1"/>
</dbReference>
<dbReference type="GO" id="GO:0020037">
    <property type="term" value="F:heme binding"/>
    <property type="evidence" value="ECO:0007669"/>
    <property type="project" value="InterPro"/>
</dbReference>
<dbReference type="PANTHER" id="PTHR47955:SF8">
    <property type="entry name" value="CYTOCHROME P450 71D11-LIKE"/>
    <property type="match status" value="1"/>
</dbReference>
<proteinExistence type="inferred from homology"/>
<keyword evidence="3 7" id="KW-0479">Metal-binding</keyword>
<evidence type="ECO:0000313" key="8">
    <source>
        <dbReference type="EMBL" id="KAG6472543.1"/>
    </source>
</evidence>
<evidence type="ECO:0000256" key="1">
    <source>
        <dbReference type="ARBA" id="ARBA00010617"/>
    </source>
</evidence>
<comment type="caution">
    <text evidence="8">The sequence shown here is derived from an EMBL/GenBank/DDBJ whole genome shotgun (WGS) entry which is preliminary data.</text>
</comment>
<evidence type="ECO:0000256" key="3">
    <source>
        <dbReference type="ARBA" id="ARBA00022723"/>
    </source>
</evidence>
<dbReference type="OrthoDB" id="1470350at2759"/>
<dbReference type="InterPro" id="IPR001128">
    <property type="entry name" value="Cyt_P450"/>
</dbReference>
<dbReference type="PANTHER" id="PTHR47955">
    <property type="entry name" value="CYTOCHROME P450 FAMILY 71 PROTEIN"/>
    <property type="match status" value="1"/>
</dbReference>
<organism evidence="8 9">
    <name type="scientific">Zingiber officinale</name>
    <name type="common">Ginger</name>
    <name type="synonym">Amomum zingiber</name>
    <dbReference type="NCBI Taxonomy" id="94328"/>
    <lineage>
        <taxon>Eukaryota</taxon>
        <taxon>Viridiplantae</taxon>
        <taxon>Streptophyta</taxon>
        <taxon>Embryophyta</taxon>
        <taxon>Tracheophyta</taxon>
        <taxon>Spermatophyta</taxon>
        <taxon>Magnoliopsida</taxon>
        <taxon>Liliopsida</taxon>
        <taxon>Zingiberales</taxon>
        <taxon>Zingiberaceae</taxon>
        <taxon>Zingiber</taxon>
    </lineage>
</organism>
<accession>A0A8J5C4K6</accession>
<dbReference type="InterPro" id="IPR017972">
    <property type="entry name" value="Cyt_P450_CS"/>
</dbReference>
<dbReference type="GO" id="GO:0005506">
    <property type="term" value="F:iron ion binding"/>
    <property type="evidence" value="ECO:0007669"/>
    <property type="project" value="InterPro"/>
</dbReference>
<evidence type="ECO:0000256" key="4">
    <source>
        <dbReference type="ARBA" id="ARBA00023002"/>
    </source>
</evidence>
<protein>
    <recommendedName>
        <fullName evidence="10">Premnaspirodiene oxygenase</fullName>
    </recommendedName>
</protein>
<evidence type="ECO:0000256" key="5">
    <source>
        <dbReference type="ARBA" id="ARBA00023004"/>
    </source>
</evidence>
<dbReference type="GO" id="GO:0004497">
    <property type="term" value="F:monooxygenase activity"/>
    <property type="evidence" value="ECO:0007669"/>
    <property type="project" value="UniProtKB-KW"/>
</dbReference>
<evidence type="ECO:0000256" key="2">
    <source>
        <dbReference type="ARBA" id="ARBA00022617"/>
    </source>
</evidence>
<dbReference type="AlphaFoldDB" id="A0A8J5C4K6"/>
<sequence>MHMAMEANFPFSPFFITLFLGFFIALLLLVLLRRARSGAHKSHGQVVAPLPPGPPKLPLIGNIHQLAGANPHRTLRHLARTHGPLILLRLGQVDLVVASSVETVEEIIKRHDLNFASRPTDLTFVNILAYDGLSVAMAAYGGYWKQMRKIYATELLNSRRVKSFAAIREDMIRKLTAEIAGKASAQTPLDLGEMVMSMTNAVVVRTAFGERCKQQAEFLQLVKESVSLVTSFAAADMYPSLKFLDTLTGLKSKLKRTRGKLDKVFDEIIAQRQAARADHETTEEDRIIDVLLRLKDEGGLEFPITTDSIKAIVLEIFAGGTETSSTTIEWAMSELVKNPETLVKTQREMREAMRGKNKLEESDISKFSYLKLVIKETLRLHPPGPLLLPRVCTKTCEVMGYRVPAGARVLINAFALARDESYWGADAESFKPERFENGSVDFRGFNFEFLPFGVGRRICPGMTFGLSAVEVGLAHLLFHFDWKLPHGMKTEDLDMMEISGTSAPRKTPLVVLADLAIPLP</sequence>
<evidence type="ECO:0008006" key="10">
    <source>
        <dbReference type="Google" id="ProtNLM"/>
    </source>
</evidence>
<gene>
    <name evidence="8" type="ORF">ZIOFF_070009</name>
</gene>
<keyword evidence="6 7" id="KW-0503">Monooxygenase</keyword>
<keyword evidence="9" id="KW-1185">Reference proteome</keyword>
<comment type="similarity">
    <text evidence="1 7">Belongs to the cytochrome P450 family.</text>
</comment>